<evidence type="ECO:0000256" key="1">
    <source>
        <dbReference type="ARBA" id="ARBA00007637"/>
    </source>
</evidence>
<evidence type="ECO:0000256" key="4">
    <source>
        <dbReference type="SAM" id="MobiDB-lite"/>
    </source>
</evidence>
<protein>
    <submittedName>
        <fullName evidence="6">NAD-dependent dehydratase</fullName>
    </submittedName>
</protein>
<sequence>MREREIVVVTGASGRIGSAVVPLLRREGRELRLVDTAEPSAAEPGEWRDLSIDDATGLRDALSDARAVIHLAGIASEAPWSDLLRVNVDGTRILLEAARDAGVGAVLLSSSVHAAGFHVPDRVGEAEPLLPRPDTYYGVTKAAMEALGSLFSDRFGMSIVSARICTFLETPDPGRAAASWLSPGDAARLFEAAIALADGRHHIVWGVSRNAQGWFPLGAGEEIGYRPQDDAMAELHRLGVSVPDPDPTDPIGGPFTRPDHPIGTRW</sequence>
<name>A0A9W6H3E7_9MICO</name>
<dbReference type="RefSeq" id="WP_271173184.1">
    <property type="nucleotide sequence ID" value="NZ_BSEJ01000006.1"/>
</dbReference>
<comment type="similarity">
    <text evidence="1">Belongs to the NAD(P)-dependent epimerase/dehydratase family.</text>
</comment>
<feature type="domain" description="NAD-dependent epimerase/dehydratase" evidence="5">
    <location>
        <begin position="7"/>
        <end position="167"/>
    </location>
</feature>
<reference evidence="6" key="1">
    <citation type="journal article" date="2014" name="Int. J. Syst. Evol. Microbiol.">
        <title>Complete genome sequence of Corynebacterium casei LMG S-19264T (=DSM 44701T), isolated from a smear-ripened cheese.</title>
        <authorList>
            <consortium name="US DOE Joint Genome Institute (JGI-PGF)"/>
            <person name="Walter F."/>
            <person name="Albersmeier A."/>
            <person name="Kalinowski J."/>
            <person name="Ruckert C."/>
        </authorList>
    </citation>
    <scope>NUCLEOTIDE SEQUENCE</scope>
    <source>
        <strain evidence="6">VKM Ac-1020</strain>
    </source>
</reference>
<reference evidence="6" key="2">
    <citation type="submission" date="2023-01" db="EMBL/GenBank/DDBJ databases">
        <authorList>
            <person name="Sun Q."/>
            <person name="Evtushenko L."/>
        </authorList>
    </citation>
    <scope>NUCLEOTIDE SEQUENCE</scope>
    <source>
        <strain evidence="6">VKM Ac-1020</strain>
    </source>
</reference>
<dbReference type="PANTHER" id="PTHR43103">
    <property type="entry name" value="NUCLEOSIDE-DIPHOSPHATE-SUGAR EPIMERASE"/>
    <property type="match status" value="1"/>
</dbReference>
<comment type="caution">
    <text evidence="6">The sequence shown here is derived from an EMBL/GenBank/DDBJ whole genome shotgun (WGS) entry which is preliminary data.</text>
</comment>
<dbReference type="InterPro" id="IPR036291">
    <property type="entry name" value="NAD(P)-bd_dom_sf"/>
</dbReference>
<feature type="region of interest" description="Disordered" evidence="4">
    <location>
        <begin position="242"/>
        <end position="266"/>
    </location>
</feature>
<dbReference type="GO" id="GO:0016491">
    <property type="term" value="F:oxidoreductase activity"/>
    <property type="evidence" value="ECO:0007669"/>
    <property type="project" value="UniProtKB-KW"/>
</dbReference>
<feature type="compositionally biased region" description="Basic and acidic residues" evidence="4">
    <location>
        <begin position="257"/>
        <end position="266"/>
    </location>
</feature>
<keyword evidence="7" id="KW-1185">Reference proteome</keyword>
<evidence type="ECO:0000313" key="6">
    <source>
        <dbReference type="EMBL" id="GLJ61475.1"/>
    </source>
</evidence>
<dbReference type="PANTHER" id="PTHR43103:SF5">
    <property type="entry name" value="4-EPIMERASE, PUTATIVE (AFU_ORTHOLOGUE AFUA_7G00360)-RELATED"/>
    <property type="match status" value="1"/>
</dbReference>
<keyword evidence="3" id="KW-0520">NAD</keyword>
<gene>
    <name evidence="6" type="ORF">GCM10017576_16040</name>
</gene>
<accession>A0A9W6H3E7</accession>
<dbReference type="SUPFAM" id="SSF51735">
    <property type="entry name" value="NAD(P)-binding Rossmann-fold domains"/>
    <property type="match status" value="1"/>
</dbReference>
<dbReference type="InterPro" id="IPR001509">
    <property type="entry name" value="Epimerase_deHydtase"/>
</dbReference>
<keyword evidence="2" id="KW-0560">Oxidoreductase</keyword>
<dbReference type="AlphaFoldDB" id="A0A9W6H3E7"/>
<evidence type="ECO:0000259" key="5">
    <source>
        <dbReference type="Pfam" id="PF01370"/>
    </source>
</evidence>
<proteinExistence type="inferred from homology"/>
<evidence type="ECO:0000256" key="3">
    <source>
        <dbReference type="ARBA" id="ARBA00023027"/>
    </source>
</evidence>
<dbReference type="Pfam" id="PF01370">
    <property type="entry name" value="Epimerase"/>
    <property type="match status" value="1"/>
</dbReference>
<dbReference type="Proteomes" id="UP001142462">
    <property type="component" value="Unassembled WGS sequence"/>
</dbReference>
<evidence type="ECO:0000256" key="2">
    <source>
        <dbReference type="ARBA" id="ARBA00023002"/>
    </source>
</evidence>
<organism evidence="6 7">
    <name type="scientific">Microbacterium barkeri</name>
    <dbReference type="NCBI Taxonomy" id="33917"/>
    <lineage>
        <taxon>Bacteria</taxon>
        <taxon>Bacillati</taxon>
        <taxon>Actinomycetota</taxon>
        <taxon>Actinomycetes</taxon>
        <taxon>Micrococcales</taxon>
        <taxon>Microbacteriaceae</taxon>
        <taxon>Microbacterium</taxon>
    </lineage>
</organism>
<dbReference type="Gene3D" id="3.40.50.720">
    <property type="entry name" value="NAD(P)-binding Rossmann-like Domain"/>
    <property type="match status" value="1"/>
</dbReference>
<dbReference type="EMBL" id="BSEJ01000006">
    <property type="protein sequence ID" value="GLJ61475.1"/>
    <property type="molecule type" value="Genomic_DNA"/>
</dbReference>
<evidence type="ECO:0000313" key="7">
    <source>
        <dbReference type="Proteomes" id="UP001142462"/>
    </source>
</evidence>